<evidence type="ECO:0000313" key="5">
    <source>
        <dbReference type="Proteomes" id="UP000030748"/>
    </source>
</evidence>
<dbReference type="SUPFAM" id="SSF54654">
    <property type="entry name" value="CI-2 family of serine protease inhibitors"/>
    <property type="match status" value="1"/>
</dbReference>
<evidence type="ECO:0000313" key="4">
    <source>
        <dbReference type="EMBL" id="EYU31000.1"/>
    </source>
</evidence>
<protein>
    <submittedName>
        <fullName evidence="4">Uncharacterized protein</fullName>
    </submittedName>
</protein>
<dbReference type="InterPro" id="IPR000864">
    <property type="entry name" value="Prot_inh_pot1"/>
</dbReference>
<dbReference type="Gene3D" id="3.30.10.10">
    <property type="entry name" value="Trypsin Inhibitor V, subunit A"/>
    <property type="match status" value="1"/>
</dbReference>
<evidence type="ECO:0000256" key="3">
    <source>
        <dbReference type="ARBA" id="ARBA00022900"/>
    </source>
</evidence>
<dbReference type="eggNOG" id="ENOG502SADF">
    <property type="taxonomic scope" value="Eukaryota"/>
</dbReference>
<reference evidence="4 5" key="1">
    <citation type="journal article" date="2013" name="Proc. Natl. Acad. Sci. U.S.A.">
        <title>Fine-scale variation in meiotic recombination in Mimulus inferred from population shotgun sequencing.</title>
        <authorList>
            <person name="Hellsten U."/>
            <person name="Wright K.M."/>
            <person name="Jenkins J."/>
            <person name="Shu S."/>
            <person name="Yuan Y."/>
            <person name="Wessler S.R."/>
            <person name="Schmutz J."/>
            <person name="Willis J.H."/>
            <person name="Rokhsar D.S."/>
        </authorList>
    </citation>
    <scope>NUCLEOTIDE SEQUENCE [LARGE SCALE GENOMIC DNA]</scope>
    <source>
        <strain evidence="5">cv. DUN x IM62</strain>
    </source>
</reference>
<name>A0A022QWW0_ERYGU</name>
<keyword evidence="2" id="KW-0646">Protease inhibitor</keyword>
<dbReference type="PANTHER" id="PTHR33091">
    <property type="entry name" value="PROTEIN, PUTATIVE, EXPRESSED-RELATED"/>
    <property type="match status" value="1"/>
</dbReference>
<dbReference type="Pfam" id="PF00280">
    <property type="entry name" value="potato_inhibit"/>
    <property type="match status" value="1"/>
</dbReference>
<keyword evidence="5" id="KW-1185">Reference proteome</keyword>
<dbReference type="InterPro" id="IPR036354">
    <property type="entry name" value="Prot_inh_pot1_sf"/>
</dbReference>
<accession>A0A022QWW0</accession>
<dbReference type="Proteomes" id="UP000030748">
    <property type="component" value="Unassembled WGS sequence"/>
</dbReference>
<dbReference type="PANTHER" id="PTHR33091:SF50">
    <property type="entry name" value="OS06G0319900 PROTEIN"/>
    <property type="match status" value="1"/>
</dbReference>
<comment type="similarity">
    <text evidence="1">Belongs to the protease inhibitor I13 (potato type I serine protease inhibitor) family.</text>
</comment>
<dbReference type="EMBL" id="KI631018">
    <property type="protein sequence ID" value="EYU31000.1"/>
    <property type="molecule type" value="Genomic_DNA"/>
</dbReference>
<keyword evidence="3" id="KW-0722">Serine protease inhibitor</keyword>
<gene>
    <name evidence="4" type="ORF">MIMGU_mgv1a017826mg</name>
</gene>
<dbReference type="AlphaFoldDB" id="A0A022QWW0"/>
<dbReference type="GO" id="GO:0004867">
    <property type="term" value="F:serine-type endopeptidase inhibitor activity"/>
    <property type="evidence" value="ECO:0007669"/>
    <property type="project" value="UniProtKB-KW"/>
</dbReference>
<sequence>MAYQWPRYPPCASDPCTSFECCGQNRYNTIWPNLIGVAVEEAKGIIMNDNPLVTVVVVPQGGGVLDIFCCNRVCIFVDENYRVRLVPVVG</sequence>
<dbReference type="GO" id="GO:0009611">
    <property type="term" value="P:response to wounding"/>
    <property type="evidence" value="ECO:0007669"/>
    <property type="project" value="InterPro"/>
</dbReference>
<dbReference type="PhylomeDB" id="A0A022QWW0"/>
<evidence type="ECO:0000256" key="2">
    <source>
        <dbReference type="ARBA" id="ARBA00022690"/>
    </source>
</evidence>
<dbReference type="STRING" id="4155.A0A022QWW0"/>
<evidence type="ECO:0000256" key="1">
    <source>
        <dbReference type="ARBA" id="ARBA00008210"/>
    </source>
</evidence>
<organism evidence="4 5">
    <name type="scientific">Erythranthe guttata</name>
    <name type="common">Yellow monkey flower</name>
    <name type="synonym">Mimulus guttatus</name>
    <dbReference type="NCBI Taxonomy" id="4155"/>
    <lineage>
        <taxon>Eukaryota</taxon>
        <taxon>Viridiplantae</taxon>
        <taxon>Streptophyta</taxon>
        <taxon>Embryophyta</taxon>
        <taxon>Tracheophyta</taxon>
        <taxon>Spermatophyta</taxon>
        <taxon>Magnoliopsida</taxon>
        <taxon>eudicotyledons</taxon>
        <taxon>Gunneridae</taxon>
        <taxon>Pentapetalae</taxon>
        <taxon>asterids</taxon>
        <taxon>lamiids</taxon>
        <taxon>Lamiales</taxon>
        <taxon>Phrymaceae</taxon>
        <taxon>Erythranthe</taxon>
    </lineage>
</organism>
<proteinExistence type="inferred from homology"/>